<dbReference type="InterPro" id="IPR010982">
    <property type="entry name" value="Lambda_DNA-bd_dom_sf"/>
</dbReference>
<reference evidence="3" key="1">
    <citation type="journal article" date="2019" name="Int. J. Syst. Evol. Microbiol.">
        <title>The Global Catalogue of Microorganisms (GCM) 10K type strain sequencing project: providing services to taxonomists for standard genome sequencing and annotation.</title>
        <authorList>
            <consortium name="The Broad Institute Genomics Platform"/>
            <consortium name="The Broad Institute Genome Sequencing Center for Infectious Disease"/>
            <person name="Wu L."/>
            <person name="Ma J."/>
        </authorList>
    </citation>
    <scope>NUCLEOTIDE SEQUENCE [LARGE SCALE GENOMIC DNA]</scope>
    <source>
        <strain evidence="3">CGMCC 4.7405</strain>
    </source>
</reference>
<sequence>MPKNFRATALERAVGRKLALWRNTLDLSLTEAGERVGFSSAKLSMMENAMQPAAPFDIMALGYVYKVPISEWQSVMSQSQHAAELRTITRPEPEVFDPAADFPHLVGEATLLRTFTTDMVPTVFQLVGYTNAATHGDDPVKASMMARVRESWASRQEGNDPLAVEAVVPEALLRRIVGGPRLMKAQLLRLMEVGEQPNVSLRVVPEAYPAMGCPFTWLSFPHRQHDDVVYLETFLRCEYVEEPSKIELVSHRFTALQNLALSDGESMELIAHAASTL</sequence>
<keyword evidence="3" id="KW-1185">Reference proteome</keyword>
<comment type="caution">
    <text evidence="2">The sequence shown here is derived from an EMBL/GenBank/DDBJ whole genome shotgun (WGS) entry which is preliminary data.</text>
</comment>
<evidence type="ECO:0000313" key="3">
    <source>
        <dbReference type="Proteomes" id="UP001595690"/>
    </source>
</evidence>
<protein>
    <submittedName>
        <fullName evidence="2">Helix-turn-helix domain-containing protein</fullName>
    </submittedName>
</protein>
<accession>A0ABV8C7T9</accession>
<dbReference type="RefSeq" id="WP_382379515.1">
    <property type="nucleotide sequence ID" value="NZ_JBHRZI010000045.1"/>
</dbReference>
<dbReference type="Pfam" id="PF19054">
    <property type="entry name" value="DUF5753"/>
    <property type="match status" value="1"/>
</dbReference>
<dbReference type="Gene3D" id="1.10.260.40">
    <property type="entry name" value="lambda repressor-like DNA-binding domains"/>
    <property type="match status" value="1"/>
</dbReference>
<dbReference type="SUPFAM" id="SSF47413">
    <property type="entry name" value="lambda repressor-like DNA-binding domains"/>
    <property type="match status" value="1"/>
</dbReference>
<dbReference type="EMBL" id="JBHRZI010000045">
    <property type="protein sequence ID" value="MFC3898021.1"/>
    <property type="molecule type" value="Genomic_DNA"/>
</dbReference>
<feature type="domain" description="HTH cro/C1-type" evidence="1">
    <location>
        <begin position="18"/>
        <end position="72"/>
    </location>
</feature>
<dbReference type="InterPro" id="IPR043917">
    <property type="entry name" value="DUF5753"/>
</dbReference>
<gene>
    <name evidence="2" type="ORF">ACFOWZ_41695</name>
</gene>
<dbReference type="InterPro" id="IPR001387">
    <property type="entry name" value="Cro/C1-type_HTH"/>
</dbReference>
<evidence type="ECO:0000259" key="1">
    <source>
        <dbReference type="PROSITE" id="PS50943"/>
    </source>
</evidence>
<name>A0ABV8C7T9_9PSEU</name>
<dbReference type="Proteomes" id="UP001595690">
    <property type="component" value="Unassembled WGS sequence"/>
</dbReference>
<evidence type="ECO:0000313" key="2">
    <source>
        <dbReference type="EMBL" id="MFC3898021.1"/>
    </source>
</evidence>
<organism evidence="2 3">
    <name type="scientific">Lentzea rhizosphaerae</name>
    <dbReference type="NCBI Taxonomy" id="2041025"/>
    <lineage>
        <taxon>Bacteria</taxon>
        <taxon>Bacillati</taxon>
        <taxon>Actinomycetota</taxon>
        <taxon>Actinomycetes</taxon>
        <taxon>Pseudonocardiales</taxon>
        <taxon>Pseudonocardiaceae</taxon>
        <taxon>Lentzea</taxon>
    </lineage>
</organism>
<proteinExistence type="predicted"/>
<dbReference type="CDD" id="cd00093">
    <property type="entry name" value="HTH_XRE"/>
    <property type="match status" value="1"/>
</dbReference>
<dbReference type="SMART" id="SM00530">
    <property type="entry name" value="HTH_XRE"/>
    <property type="match status" value="1"/>
</dbReference>
<dbReference type="PROSITE" id="PS50943">
    <property type="entry name" value="HTH_CROC1"/>
    <property type="match status" value="1"/>
</dbReference>